<dbReference type="AlphaFoldDB" id="A0A7W8XUF0"/>
<protein>
    <submittedName>
        <fullName evidence="1">Uncharacterized protein</fullName>
    </submittedName>
</protein>
<organism evidence="1 2">
    <name type="scientific">Rhizobium paranaense</name>
    <dbReference type="NCBI Taxonomy" id="1650438"/>
    <lineage>
        <taxon>Bacteria</taxon>
        <taxon>Pseudomonadati</taxon>
        <taxon>Pseudomonadota</taxon>
        <taxon>Alphaproteobacteria</taxon>
        <taxon>Hyphomicrobiales</taxon>
        <taxon>Rhizobiaceae</taxon>
        <taxon>Rhizobium/Agrobacterium group</taxon>
        <taxon>Rhizobium</taxon>
    </lineage>
</organism>
<proteinExistence type="predicted"/>
<evidence type="ECO:0000313" key="1">
    <source>
        <dbReference type="EMBL" id="MBB5575574.1"/>
    </source>
</evidence>
<name>A0A7W8XUF0_9HYPH</name>
<sequence length="106" mass="11991">MCRRLNMAHIFKKTRPNGRGFQAQPVGCAKGANGTFRMGGKLDFFGKGPVILPIFKHSELVVSRPMGYGLPRWHRRIDDPPVPRFHRQCELTIAVASWRKFTTPSG</sequence>
<dbReference type="EMBL" id="JACHBI010000008">
    <property type="protein sequence ID" value="MBB5575574.1"/>
    <property type="molecule type" value="Genomic_DNA"/>
</dbReference>
<accession>A0A7W8XUF0</accession>
<evidence type="ECO:0000313" key="2">
    <source>
        <dbReference type="Proteomes" id="UP000549882"/>
    </source>
</evidence>
<reference evidence="1 2" key="1">
    <citation type="submission" date="2020-08" db="EMBL/GenBank/DDBJ databases">
        <title>Genomic Encyclopedia of Type Strains, Phase IV (KMG-V): Genome sequencing to study the core and pangenomes of soil and plant-associated prokaryotes.</title>
        <authorList>
            <person name="Whitman W."/>
        </authorList>
    </citation>
    <scope>NUCLEOTIDE SEQUENCE [LARGE SCALE GENOMIC DNA]</scope>
    <source>
        <strain evidence="1 2">SEMIA 4064</strain>
    </source>
</reference>
<gene>
    <name evidence="1" type="ORF">GGD50_004209</name>
</gene>
<dbReference type="Proteomes" id="UP000549882">
    <property type="component" value="Unassembled WGS sequence"/>
</dbReference>
<keyword evidence="2" id="KW-1185">Reference proteome</keyword>
<comment type="caution">
    <text evidence="1">The sequence shown here is derived from an EMBL/GenBank/DDBJ whole genome shotgun (WGS) entry which is preliminary data.</text>
</comment>